<accession>A0A554ND97</accession>
<dbReference type="InterPro" id="IPR021516">
    <property type="entry name" value="DUF3179"/>
</dbReference>
<dbReference type="EMBL" id="QMDX01000002">
    <property type="protein sequence ID" value="TSD15361.1"/>
    <property type="molecule type" value="Genomic_DNA"/>
</dbReference>
<reference evidence="2 3" key="1">
    <citation type="submission" date="2018-06" db="EMBL/GenBank/DDBJ databases">
        <title>Natronomonas sp. F16-60 a new haloarchaeon isolated from a solar saltern of Isla Cristina, Huelva, Spain.</title>
        <authorList>
            <person name="Duran-Viseras A."/>
            <person name="Sanchez-Porro C."/>
            <person name="Ventosa A."/>
        </authorList>
    </citation>
    <scope>NUCLEOTIDE SEQUENCE [LARGE SCALE GENOMIC DNA]</scope>
    <source>
        <strain evidence="2 3">F16-60</strain>
    </source>
</reference>
<protein>
    <recommendedName>
        <fullName evidence="4">DUF3179 domain-containing protein</fullName>
    </recommendedName>
</protein>
<dbReference type="RefSeq" id="WP_144261202.1">
    <property type="nucleotide sequence ID" value="NZ_QMDX01000002.1"/>
</dbReference>
<dbReference type="Proteomes" id="UP000319894">
    <property type="component" value="Unassembled WGS sequence"/>
</dbReference>
<dbReference type="PROSITE" id="PS51257">
    <property type="entry name" value="PROKAR_LIPOPROTEIN"/>
    <property type="match status" value="1"/>
</dbReference>
<evidence type="ECO:0000313" key="3">
    <source>
        <dbReference type="Proteomes" id="UP000319894"/>
    </source>
</evidence>
<comment type="caution">
    <text evidence="2">The sequence shown here is derived from an EMBL/GenBank/DDBJ whole genome shotgun (WGS) entry which is preliminary data.</text>
</comment>
<dbReference type="AlphaFoldDB" id="A0A554ND97"/>
<keyword evidence="3" id="KW-1185">Reference proteome</keyword>
<proteinExistence type="predicted"/>
<organism evidence="2 3">
    <name type="scientific">Haloglomus irregulare</name>
    <dbReference type="NCBI Taxonomy" id="2234134"/>
    <lineage>
        <taxon>Archaea</taxon>
        <taxon>Methanobacteriati</taxon>
        <taxon>Methanobacteriota</taxon>
        <taxon>Stenosarchaea group</taxon>
        <taxon>Halobacteria</taxon>
        <taxon>Halobacteriales</taxon>
        <taxon>Natronomonadaceae</taxon>
        <taxon>Haloglomus</taxon>
    </lineage>
</organism>
<dbReference type="InParanoid" id="A0A554ND97"/>
<dbReference type="Pfam" id="PF11376">
    <property type="entry name" value="DUF3179"/>
    <property type="match status" value="2"/>
</dbReference>
<name>A0A554ND97_9EURY</name>
<evidence type="ECO:0000313" key="2">
    <source>
        <dbReference type="EMBL" id="TSD15361.1"/>
    </source>
</evidence>
<feature type="region of interest" description="Disordered" evidence="1">
    <location>
        <begin position="239"/>
        <end position="269"/>
    </location>
</feature>
<gene>
    <name evidence="2" type="ORF">DP107_05830</name>
</gene>
<sequence length="269" mass="28054">MRRREVLTVLAGAGTAGCVTGYTGTDRGPPGTATGDTKYDTLPLAQQGVPPTICEERLRPEGIRAISDPAFGSPDEYPADVAGYRPLTDDATVIGLAGDGIARAYPLTVLNVHEIVNDTLPGGSSGDGGTPAVDGVPLIVTYCPICRSGMVATRRVDGEPTVFDASGLLWKPPRINTAAAEADDRVFSDRPEGVGNGGNLVMYDAATGSYWSQMLSQAICGPQRGTRLSLRPATITGFGDWQDAHPETEVLLPPPRSEQVLPPVGDGPG</sequence>
<evidence type="ECO:0000256" key="1">
    <source>
        <dbReference type="SAM" id="MobiDB-lite"/>
    </source>
</evidence>
<evidence type="ECO:0008006" key="4">
    <source>
        <dbReference type="Google" id="ProtNLM"/>
    </source>
</evidence>